<keyword evidence="5" id="KW-1185">Reference proteome</keyword>
<dbReference type="Gene3D" id="3.40.630.10">
    <property type="entry name" value="Zn peptidases"/>
    <property type="match status" value="1"/>
</dbReference>
<keyword evidence="1" id="KW-0479">Metal-binding</keyword>
<dbReference type="Proteomes" id="UP000018296">
    <property type="component" value="Unassembled WGS sequence"/>
</dbReference>
<evidence type="ECO:0000256" key="1">
    <source>
        <dbReference type="ARBA" id="ARBA00022723"/>
    </source>
</evidence>
<dbReference type="OrthoDB" id="9783294at2"/>
<gene>
    <name evidence="4" type="ORF">P343_13560</name>
</gene>
<feature type="domain" description="Peptidase M20 dimerisation" evidence="3">
    <location>
        <begin position="199"/>
        <end position="294"/>
    </location>
</feature>
<dbReference type="PANTHER" id="PTHR43808:SF17">
    <property type="entry name" value="PEPTIDASE M20"/>
    <property type="match status" value="1"/>
</dbReference>
<dbReference type="GO" id="GO:0016787">
    <property type="term" value="F:hydrolase activity"/>
    <property type="evidence" value="ECO:0007669"/>
    <property type="project" value="UniProtKB-KW"/>
</dbReference>
<dbReference type="SUPFAM" id="SSF55031">
    <property type="entry name" value="Bacterial exopeptidase dimerisation domain"/>
    <property type="match status" value="1"/>
</dbReference>
<dbReference type="PANTHER" id="PTHR43808">
    <property type="entry name" value="ACETYLORNITHINE DEACETYLASE"/>
    <property type="match status" value="1"/>
</dbReference>
<name>V6J3E9_9BACL</name>
<dbReference type="GO" id="GO:0046872">
    <property type="term" value="F:metal ion binding"/>
    <property type="evidence" value="ECO:0007669"/>
    <property type="project" value="UniProtKB-KW"/>
</dbReference>
<comment type="caution">
    <text evidence="4">The sequence shown here is derived from an EMBL/GenBank/DDBJ whole genome shotgun (WGS) entry which is preliminary data.</text>
</comment>
<dbReference type="Pfam" id="PF07687">
    <property type="entry name" value="M20_dimer"/>
    <property type="match status" value="1"/>
</dbReference>
<dbReference type="InterPro" id="IPR050072">
    <property type="entry name" value="Peptidase_M20A"/>
</dbReference>
<dbReference type="SUPFAM" id="SSF53187">
    <property type="entry name" value="Zn-dependent exopeptidases"/>
    <property type="match status" value="1"/>
</dbReference>
<dbReference type="Gene3D" id="3.30.70.360">
    <property type="match status" value="1"/>
</dbReference>
<dbReference type="InterPro" id="IPR002933">
    <property type="entry name" value="Peptidase_M20"/>
</dbReference>
<dbReference type="EMBL" id="AWTC01000013">
    <property type="protein sequence ID" value="EST11229.1"/>
    <property type="molecule type" value="Genomic_DNA"/>
</dbReference>
<organism evidence="4 5">
    <name type="scientific">Sporolactobacillus laevolacticus DSM 442</name>
    <dbReference type="NCBI Taxonomy" id="1395513"/>
    <lineage>
        <taxon>Bacteria</taxon>
        <taxon>Bacillati</taxon>
        <taxon>Bacillota</taxon>
        <taxon>Bacilli</taxon>
        <taxon>Bacillales</taxon>
        <taxon>Sporolactobacillaceae</taxon>
        <taxon>Sporolactobacillus</taxon>
    </lineage>
</organism>
<evidence type="ECO:0000313" key="5">
    <source>
        <dbReference type="Proteomes" id="UP000018296"/>
    </source>
</evidence>
<proteinExistence type="predicted"/>
<accession>V6J3E9</accession>
<evidence type="ECO:0000259" key="3">
    <source>
        <dbReference type="Pfam" id="PF07687"/>
    </source>
</evidence>
<sequence length="416" mass="43919">MDGQSKSLNYDQVISDLLTLPTVNEAMNFLAADNEATTAEQIELTSIPAPPFKEAKKGVWIAGRFQALGLKDVHTDAEGNVLGFIPGTADEKKIVISAHLDTVFPEGTKVDPVIKDGIVYAPGISDDGRGLAVLLTLIRAIQASEIKPLHTLLFVATVGEEGLGDLRGVKALFREREDIGGFLSVEPGTPERVTATAVGSHRYKITFKGPGGHSFGQFGLPSAIHALGRAIAAISDLTVPSDPVTTFTVGTISGGTSINSIAQEASMGLDMRSVSQEALSELEDKAMQYIHQAVKDENARWNNGDLIEAFIEQVGDRPAGAQPADAPAVQAATAVIRAFHLEPVFKPMSTDSNVAINLGIPALTLSGGGECGGEHTLEEFYNPEKAYLGAQTVLLIMLAFSGISNQSPSVLLPPVQ</sequence>
<evidence type="ECO:0000313" key="4">
    <source>
        <dbReference type="EMBL" id="EST11229.1"/>
    </source>
</evidence>
<protein>
    <submittedName>
        <fullName evidence="4">Peptidase M20</fullName>
    </submittedName>
</protein>
<dbReference type="RefSeq" id="WP_023510946.1">
    <property type="nucleotide sequence ID" value="NZ_AWTC01000013.1"/>
</dbReference>
<keyword evidence="2" id="KW-0378">Hydrolase</keyword>
<dbReference type="AlphaFoldDB" id="V6J3E9"/>
<dbReference type="STRING" id="1395513.P343_13560"/>
<dbReference type="Pfam" id="PF01546">
    <property type="entry name" value="Peptidase_M20"/>
    <property type="match status" value="1"/>
</dbReference>
<dbReference type="InterPro" id="IPR036264">
    <property type="entry name" value="Bact_exopeptidase_dim_dom"/>
</dbReference>
<dbReference type="InterPro" id="IPR011650">
    <property type="entry name" value="Peptidase_M20_dimer"/>
</dbReference>
<dbReference type="eggNOG" id="COG0624">
    <property type="taxonomic scope" value="Bacteria"/>
</dbReference>
<evidence type="ECO:0000256" key="2">
    <source>
        <dbReference type="ARBA" id="ARBA00022801"/>
    </source>
</evidence>
<dbReference type="PATRIC" id="fig|1395513.3.peg.2749"/>
<reference evidence="4 5" key="1">
    <citation type="journal article" date="2013" name="Genome Announc.">
        <title>Genome Sequence of Sporolactobacillus laevolacticus DSM442, an Efficient Polymer-Grade D-Lactate Producer from Agricultural Waste Cottonseed as a Nitrogen Source.</title>
        <authorList>
            <person name="Wang H."/>
            <person name="Wang L."/>
            <person name="Ju J."/>
            <person name="Yu B."/>
            <person name="Ma Y."/>
        </authorList>
    </citation>
    <scope>NUCLEOTIDE SEQUENCE [LARGE SCALE GENOMIC DNA]</scope>
    <source>
        <strain evidence="4 5">DSM 442</strain>
    </source>
</reference>